<dbReference type="InterPro" id="IPR003760">
    <property type="entry name" value="PnrA-like"/>
</dbReference>
<dbReference type="RefSeq" id="WP_216557563.1">
    <property type="nucleotide sequence ID" value="NZ_JAHLQN010000001.1"/>
</dbReference>
<gene>
    <name evidence="8" type="ORF">KQI82_01230</name>
</gene>
<name>A0ABS6F8C7_9FIRM</name>
<reference evidence="8 9" key="1">
    <citation type="submission" date="2021-06" db="EMBL/GenBank/DDBJ databases">
        <authorList>
            <person name="Sun Q."/>
            <person name="Li D."/>
        </authorList>
    </citation>
    <scope>NUCLEOTIDE SEQUENCE [LARGE SCALE GENOMIC DNA]</scope>
    <source>
        <strain evidence="8 9">MSJ-2</strain>
    </source>
</reference>
<evidence type="ECO:0000259" key="7">
    <source>
        <dbReference type="Pfam" id="PF02608"/>
    </source>
</evidence>
<evidence type="ECO:0000256" key="6">
    <source>
        <dbReference type="SAM" id="SignalP"/>
    </source>
</evidence>
<dbReference type="PANTHER" id="PTHR34296:SF2">
    <property type="entry name" value="ABC TRANSPORTER GUANOSINE-BINDING PROTEIN NUPN"/>
    <property type="match status" value="1"/>
</dbReference>
<organism evidence="8 9">
    <name type="scientific">Dysosmobacter acutus</name>
    <dbReference type="NCBI Taxonomy" id="2841504"/>
    <lineage>
        <taxon>Bacteria</taxon>
        <taxon>Bacillati</taxon>
        <taxon>Bacillota</taxon>
        <taxon>Clostridia</taxon>
        <taxon>Eubacteriales</taxon>
        <taxon>Oscillospiraceae</taxon>
        <taxon>Dysosmobacter</taxon>
    </lineage>
</organism>
<feature type="domain" description="ABC transporter substrate-binding protein PnrA-like" evidence="7">
    <location>
        <begin position="51"/>
        <end position="337"/>
    </location>
</feature>
<dbReference type="PROSITE" id="PS51257">
    <property type="entry name" value="PROKAR_LIPOPROTEIN"/>
    <property type="match status" value="1"/>
</dbReference>
<feature type="chain" id="PRO_5046583147" evidence="6">
    <location>
        <begin position="25"/>
        <end position="343"/>
    </location>
</feature>
<keyword evidence="2" id="KW-1003">Cell membrane</keyword>
<sequence>MKTLKKLWCALLAMTMLLALSACGGSGGSSSAPGADGSGSGAASSSGEEAHKVAMILPGAITDMSWNYTSYDGLMKIEEAGAEVSYQEKVDTAQVEDSIRTYASSGYDLIYIGSNIFEEQTLAVAPDFPDTTFIIISGSTIEGNVYSFQMSDAEKGFLMGVVAGLTTESNSVGLVSSVKITPLLNAEAGYKYGVSYVNPDAQVNSVITGNSSDTAAAKETAKAMIDAGADIIAANANAASSGPIEAAEENGVCCVAPGPGYESIAPSTLLTSVIMDNGVPVYNMYEKYLAGELPTELYEYTAKDGVVYMGEWQANDKATDEVQSQVQSIYEDLAAGKIDVPKA</sequence>
<comment type="subcellular location">
    <subcellularLocation>
        <location evidence="1">Cell membrane</location>
    </subcellularLocation>
</comment>
<feature type="signal peptide" evidence="6">
    <location>
        <begin position="1"/>
        <end position="24"/>
    </location>
</feature>
<proteinExistence type="predicted"/>
<dbReference type="PANTHER" id="PTHR34296">
    <property type="entry name" value="TRANSCRIPTIONAL ACTIVATOR PROTEIN MED"/>
    <property type="match status" value="1"/>
</dbReference>
<dbReference type="Pfam" id="PF02608">
    <property type="entry name" value="Bmp"/>
    <property type="match status" value="1"/>
</dbReference>
<evidence type="ECO:0000256" key="1">
    <source>
        <dbReference type="ARBA" id="ARBA00004236"/>
    </source>
</evidence>
<evidence type="ECO:0000256" key="2">
    <source>
        <dbReference type="ARBA" id="ARBA00022475"/>
    </source>
</evidence>
<keyword evidence="5" id="KW-0449">Lipoprotein</keyword>
<evidence type="ECO:0000256" key="5">
    <source>
        <dbReference type="ARBA" id="ARBA00023288"/>
    </source>
</evidence>
<dbReference type="InterPro" id="IPR050957">
    <property type="entry name" value="BMP_lipoprotein"/>
</dbReference>
<evidence type="ECO:0000313" key="8">
    <source>
        <dbReference type="EMBL" id="MBU5625554.1"/>
    </source>
</evidence>
<keyword evidence="4" id="KW-0472">Membrane</keyword>
<evidence type="ECO:0000313" key="9">
    <source>
        <dbReference type="Proteomes" id="UP000787672"/>
    </source>
</evidence>
<dbReference type="Proteomes" id="UP000787672">
    <property type="component" value="Unassembled WGS sequence"/>
</dbReference>
<dbReference type="EMBL" id="JAHLQN010000001">
    <property type="protein sequence ID" value="MBU5625554.1"/>
    <property type="molecule type" value="Genomic_DNA"/>
</dbReference>
<keyword evidence="9" id="KW-1185">Reference proteome</keyword>
<dbReference type="CDD" id="cd06304">
    <property type="entry name" value="PBP1_BmpA_Med_PnrA-like"/>
    <property type="match status" value="1"/>
</dbReference>
<evidence type="ECO:0000256" key="4">
    <source>
        <dbReference type="ARBA" id="ARBA00023136"/>
    </source>
</evidence>
<evidence type="ECO:0000256" key="3">
    <source>
        <dbReference type="ARBA" id="ARBA00022729"/>
    </source>
</evidence>
<protein>
    <submittedName>
        <fullName evidence="8">BMP family protein</fullName>
    </submittedName>
</protein>
<keyword evidence="3 6" id="KW-0732">Signal</keyword>
<comment type="caution">
    <text evidence="8">The sequence shown here is derived from an EMBL/GenBank/DDBJ whole genome shotgun (WGS) entry which is preliminary data.</text>
</comment>
<accession>A0ABS6F8C7</accession>